<evidence type="ECO:0000313" key="2">
    <source>
        <dbReference type="Proteomes" id="UP000499080"/>
    </source>
</evidence>
<dbReference type="InterPro" id="IPR052709">
    <property type="entry name" value="Transposase-MT_Hybrid"/>
</dbReference>
<name>A0A4Y2HGV6_ARAVE</name>
<sequence length="141" mass="16551">MNLHSGASRLCRVRYALPPEKHAIFMQKLTQKLTNSVTIAERRDCAEYVMYRFGKKVKIRAKGLQDCKNGNKPRGVLFLDDNARSHTERDTKEHIRRPRWERFIRPAYIPDLAPSDFQFFPAFKSALSGRHFRSNEKVQML</sequence>
<dbReference type="Gene3D" id="3.30.420.10">
    <property type="entry name" value="Ribonuclease H-like superfamily/Ribonuclease H"/>
    <property type="match status" value="1"/>
</dbReference>
<proteinExistence type="predicted"/>
<dbReference type="AlphaFoldDB" id="A0A4Y2HGV6"/>
<keyword evidence="2" id="KW-1185">Reference proteome</keyword>
<comment type="caution">
    <text evidence="1">The sequence shown here is derived from an EMBL/GenBank/DDBJ whole genome shotgun (WGS) entry which is preliminary data.</text>
</comment>
<gene>
    <name evidence="1" type="ORF">AVEN_56559_1</name>
</gene>
<dbReference type="EMBL" id="BGPR01001936">
    <property type="protein sequence ID" value="GBM64587.1"/>
    <property type="molecule type" value="Genomic_DNA"/>
</dbReference>
<evidence type="ECO:0000313" key="1">
    <source>
        <dbReference type="EMBL" id="GBM64587.1"/>
    </source>
</evidence>
<dbReference type="PANTHER" id="PTHR46060">
    <property type="entry name" value="MARINER MOS1 TRANSPOSASE-LIKE PROTEIN"/>
    <property type="match status" value="1"/>
</dbReference>
<organism evidence="1 2">
    <name type="scientific">Araneus ventricosus</name>
    <name type="common">Orbweaver spider</name>
    <name type="synonym">Epeira ventricosa</name>
    <dbReference type="NCBI Taxonomy" id="182803"/>
    <lineage>
        <taxon>Eukaryota</taxon>
        <taxon>Metazoa</taxon>
        <taxon>Ecdysozoa</taxon>
        <taxon>Arthropoda</taxon>
        <taxon>Chelicerata</taxon>
        <taxon>Arachnida</taxon>
        <taxon>Araneae</taxon>
        <taxon>Araneomorphae</taxon>
        <taxon>Entelegynae</taxon>
        <taxon>Araneoidea</taxon>
        <taxon>Araneidae</taxon>
        <taxon>Araneus</taxon>
    </lineage>
</organism>
<dbReference type="PANTHER" id="PTHR46060:SF1">
    <property type="entry name" value="MARINER MOS1 TRANSPOSASE-LIKE PROTEIN"/>
    <property type="match status" value="1"/>
</dbReference>
<protein>
    <recommendedName>
        <fullName evidence="3">Tc1-like transposase DDE domain-containing protein</fullName>
    </recommendedName>
</protein>
<accession>A0A4Y2HGV6</accession>
<reference evidence="1 2" key="1">
    <citation type="journal article" date="2019" name="Sci. Rep.">
        <title>Orb-weaving spider Araneus ventricosus genome elucidates the spidroin gene catalogue.</title>
        <authorList>
            <person name="Kono N."/>
            <person name="Nakamura H."/>
            <person name="Ohtoshi R."/>
            <person name="Moran D.A.P."/>
            <person name="Shinohara A."/>
            <person name="Yoshida Y."/>
            <person name="Fujiwara M."/>
            <person name="Mori M."/>
            <person name="Tomita M."/>
            <person name="Arakawa K."/>
        </authorList>
    </citation>
    <scope>NUCLEOTIDE SEQUENCE [LARGE SCALE GENOMIC DNA]</scope>
</reference>
<evidence type="ECO:0008006" key="3">
    <source>
        <dbReference type="Google" id="ProtNLM"/>
    </source>
</evidence>
<dbReference type="GO" id="GO:0003676">
    <property type="term" value="F:nucleic acid binding"/>
    <property type="evidence" value="ECO:0007669"/>
    <property type="project" value="InterPro"/>
</dbReference>
<dbReference type="Proteomes" id="UP000499080">
    <property type="component" value="Unassembled WGS sequence"/>
</dbReference>
<dbReference type="InterPro" id="IPR036397">
    <property type="entry name" value="RNaseH_sf"/>
</dbReference>